<dbReference type="InterPro" id="IPR005069">
    <property type="entry name" value="Nucl-diP-sugar_transferase"/>
</dbReference>
<feature type="region of interest" description="Disordered" evidence="2">
    <location>
        <begin position="88"/>
        <end position="135"/>
    </location>
</feature>
<feature type="compositionally biased region" description="Polar residues" evidence="2">
    <location>
        <begin position="117"/>
        <end position="135"/>
    </location>
</feature>
<dbReference type="PANTHER" id="PTHR47032:SF1">
    <property type="entry name" value="UDP-D-XYLOSE:L-FUCOSE ALPHA-1,3-D-XYLOSYLTRANSFERASE-RELATED"/>
    <property type="match status" value="1"/>
</dbReference>
<proteinExistence type="inferred from homology"/>
<reference evidence="5" key="1">
    <citation type="submission" date="2025-08" db="UniProtKB">
        <authorList>
            <consortium name="RefSeq"/>
        </authorList>
    </citation>
    <scope>IDENTIFICATION</scope>
</reference>
<feature type="compositionally biased region" description="Basic and acidic residues" evidence="2">
    <location>
        <begin position="95"/>
        <end position="108"/>
    </location>
</feature>
<dbReference type="InterPro" id="IPR029044">
    <property type="entry name" value="Nucleotide-diphossugar_trans"/>
</dbReference>
<protein>
    <submittedName>
        <fullName evidence="5">UDP-D-xylose:L-fucose alpha-1,3-D-xylosyltransferase 3-like isoform X2</fullName>
    </submittedName>
</protein>
<accession>A0A8B7XJI3</accession>
<dbReference type="RefSeq" id="XP_022080110.1">
    <property type="nucleotide sequence ID" value="XM_022224418.1"/>
</dbReference>
<evidence type="ECO:0000256" key="1">
    <source>
        <dbReference type="ARBA" id="ARBA00007033"/>
    </source>
</evidence>
<feature type="domain" description="Nucleotide-diphospho-sugar transferase" evidence="3">
    <location>
        <begin position="199"/>
        <end position="395"/>
    </location>
</feature>
<dbReference type="GO" id="GO:0005794">
    <property type="term" value="C:Golgi apparatus"/>
    <property type="evidence" value="ECO:0007669"/>
    <property type="project" value="TreeGrafter"/>
</dbReference>
<keyword evidence="4" id="KW-1185">Reference proteome</keyword>
<name>A0A8B7XJI3_ACAPL</name>
<feature type="region of interest" description="Disordered" evidence="2">
    <location>
        <begin position="149"/>
        <end position="170"/>
    </location>
</feature>
<dbReference type="Pfam" id="PF03407">
    <property type="entry name" value="Nucleotid_trans"/>
    <property type="match status" value="1"/>
</dbReference>
<dbReference type="AlphaFoldDB" id="A0A8B7XJI3"/>
<dbReference type="PANTHER" id="PTHR47032">
    <property type="entry name" value="UDP-D-XYLOSE:L-FUCOSE ALPHA-1,3-D-XYLOSYLTRANSFERASE-RELATED"/>
    <property type="match status" value="1"/>
</dbReference>
<dbReference type="InterPro" id="IPR052636">
    <property type="entry name" value="UDP-D-xylose:L-fucose_XylT"/>
</dbReference>
<dbReference type="GeneID" id="110973535"/>
<evidence type="ECO:0000313" key="4">
    <source>
        <dbReference type="Proteomes" id="UP000694845"/>
    </source>
</evidence>
<dbReference type="GO" id="GO:0016757">
    <property type="term" value="F:glycosyltransferase activity"/>
    <property type="evidence" value="ECO:0007669"/>
    <property type="project" value="TreeGrafter"/>
</dbReference>
<comment type="similarity">
    <text evidence="1">Belongs to the glycosyltransferase 77 family.</text>
</comment>
<evidence type="ECO:0000256" key="2">
    <source>
        <dbReference type="SAM" id="MobiDB-lite"/>
    </source>
</evidence>
<dbReference type="OMA" id="SISNCAY"/>
<organism evidence="4 5">
    <name type="scientific">Acanthaster planci</name>
    <name type="common">Crown-of-thorns starfish</name>
    <dbReference type="NCBI Taxonomy" id="133434"/>
    <lineage>
        <taxon>Eukaryota</taxon>
        <taxon>Metazoa</taxon>
        <taxon>Echinodermata</taxon>
        <taxon>Eleutherozoa</taxon>
        <taxon>Asterozoa</taxon>
        <taxon>Asteroidea</taxon>
        <taxon>Valvatacea</taxon>
        <taxon>Valvatida</taxon>
        <taxon>Acanthasteridae</taxon>
        <taxon>Acanthaster</taxon>
    </lineage>
</organism>
<dbReference type="SUPFAM" id="SSF53448">
    <property type="entry name" value="Nucleotide-diphospho-sugar transferases"/>
    <property type="match status" value="1"/>
</dbReference>
<dbReference type="Proteomes" id="UP000694845">
    <property type="component" value="Unplaced"/>
</dbReference>
<evidence type="ECO:0000259" key="3">
    <source>
        <dbReference type="Pfam" id="PF03407"/>
    </source>
</evidence>
<gene>
    <name evidence="5" type="primary">LOC110973535</name>
</gene>
<sequence>MPPPLEIQHAATTVKHVVIMKKVELRERPRVYVRSSTRQLPVSVRLSQLCYQPVVKSLLQSTAFVYLVLGCLVFFIFANADLSKSAVPAKHQLPPKREQFESSRDSLHHNSSRPLAASNQSLSKSRNDSTRWPGQAFSNHKAWKDSLRQPLAKPGSASSSHEARPSSEPPRIVLLVTNQGFEDFTENLLRSIKKAGSRPNITIITEDQASFNNLTARQPGVHIIKAPDLTNMPEKQEAFDFGVKGYVKLVNRRPGHILGFLQKGFEVFSVDSDSYWFKDPFPYFQGDFDVAYPKDVPWAYNAGIGFYKPTAASIKFLKHWIQIMATQAKMKKPQLDQRVMNTIISSRRIRGLRVRHLKDINFPCAKYYSKTQKCDNYTTDTVLVHAAYLAGHELKKTMFEQCKLWLL</sequence>
<evidence type="ECO:0000313" key="5">
    <source>
        <dbReference type="RefSeq" id="XP_022080110.1"/>
    </source>
</evidence>
<dbReference type="OrthoDB" id="523104at2759"/>